<reference evidence="2" key="1">
    <citation type="journal article" date="2019" name="PLoS Negl. Trop. Dis.">
        <title>Revisiting the worldwide diversity of Leptospira species in the environment.</title>
        <authorList>
            <person name="Vincent A.T."/>
            <person name="Schiettekatte O."/>
            <person name="Bourhy P."/>
            <person name="Veyrier F.J."/>
            <person name="Picardeau M."/>
        </authorList>
    </citation>
    <scope>NUCLEOTIDE SEQUENCE [LARGE SCALE GENOMIC DNA]</scope>
    <source>
        <strain evidence="2">201702407</strain>
    </source>
</reference>
<dbReference type="EMBL" id="RQGT01000055">
    <property type="protein sequence ID" value="TGM17352.1"/>
    <property type="molecule type" value="Genomic_DNA"/>
</dbReference>
<evidence type="ECO:0000313" key="1">
    <source>
        <dbReference type="EMBL" id="TGM17352.1"/>
    </source>
</evidence>
<dbReference type="Proteomes" id="UP000297422">
    <property type="component" value="Unassembled WGS sequence"/>
</dbReference>
<organism evidence="1 2">
    <name type="scientific">Leptospira stimsonii</name>
    <dbReference type="NCBI Taxonomy" id="2202203"/>
    <lineage>
        <taxon>Bacteria</taxon>
        <taxon>Pseudomonadati</taxon>
        <taxon>Spirochaetota</taxon>
        <taxon>Spirochaetia</taxon>
        <taxon>Leptospirales</taxon>
        <taxon>Leptospiraceae</taxon>
        <taxon>Leptospira</taxon>
    </lineage>
</organism>
<evidence type="ECO:0000313" key="2">
    <source>
        <dbReference type="Proteomes" id="UP000297422"/>
    </source>
</evidence>
<accession>A0ABY2N5D9</accession>
<protein>
    <recommendedName>
        <fullName evidence="3">DUF1285 domain-containing protein</fullName>
    </recommendedName>
</protein>
<comment type="caution">
    <text evidence="1">The sequence shown here is derived from an EMBL/GenBank/DDBJ whole genome shotgun (WGS) entry which is preliminary data.</text>
</comment>
<proteinExistence type="predicted"/>
<dbReference type="RefSeq" id="WP_135684494.1">
    <property type="nucleotide sequence ID" value="NZ_RQEQ01000032.1"/>
</dbReference>
<sequence>MSELEKKSPRRFNSEIYVDAEDRWIFNGNRIIQKEVLSYFRKNLHEDEFGVFIDNRFGELSENGYVELNGYPIHLTSCREVDGTLVFHSEADLNFSLKNLSFFLDSKGCLFARTGLNQKLKFRPDRNCLSDLSLFLEESENGIEIHFRGEKIAIPDSGESPRVPVPVEFRSPIS</sequence>
<gene>
    <name evidence="1" type="ORF">EHQ90_07165</name>
</gene>
<name>A0ABY2N5D9_9LEPT</name>
<evidence type="ECO:0008006" key="3">
    <source>
        <dbReference type="Google" id="ProtNLM"/>
    </source>
</evidence>
<keyword evidence="2" id="KW-1185">Reference proteome</keyword>